<dbReference type="InterPro" id="IPR001264">
    <property type="entry name" value="Glyco_trans_51"/>
</dbReference>
<dbReference type="AlphaFoldDB" id="X1Q5Y9"/>
<dbReference type="GO" id="GO:0008360">
    <property type="term" value="P:regulation of cell shape"/>
    <property type="evidence" value="ECO:0007669"/>
    <property type="project" value="UniProtKB-KW"/>
</dbReference>
<comment type="subcellular location">
    <subcellularLocation>
        <location evidence="1">Cell membrane</location>
    </subcellularLocation>
</comment>
<comment type="catalytic activity">
    <reaction evidence="10">
        <text>[GlcNAc-(1-&gt;4)-Mur2Ac(oyl-L-Ala-gamma-D-Glu-L-Lys-D-Ala-D-Ala)](n)-di-trans,octa-cis-undecaprenyl diphosphate + beta-D-GlcNAc-(1-&gt;4)-Mur2Ac(oyl-L-Ala-gamma-D-Glu-L-Lys-D-Ala-D-Ala)-di-trans,octa-cis-undecaprenyl diphosphate = [GlcNAc-(1-&gt;4)-Mur2Ac(oyl-L-Ala-gamma-D-Glu-L-Lys-D-Ala-D-Ala)](n+1)-di-trans,octa-cis-undecaprenyl diphosphate + di-trans,octa-cis-undecaprenyl diphosphate + H(+)</text>
        <dbReference type="Rhea" id="RHEA:23708"/>
        <dbReference type="Rhea" id="RHEA-COMP:9602"/>
        <dbReference type="Rhea" id="RHEA-COMP:9603"/>
        <dbReference type="ChEBI" id="CHEBI:15378"/>
        <dbReference type="ChEBI" id="CHEBI:58405"/>
        <dbReference type="ChEBI" id="CHEBI:60033"/>
        <dbReference type="ChEBI" id="CHEBI:78435"/>
        <dbReference type="EC" id="2.4.99.28"/>
    </reaction>
</comment>
<evidence type="ECO:0000256" key="6">
    <source>
        <dbReference type="ARBA" id="ARBA00022984"/>
    </source>
</evidence>
<dbReference type="GO" id="GO:0030288">
    <property type="term" value="C:outer membrane-bounded periplasmic space"/>
    <property type="evidence" value="ECO:0007669"/>
    <property type="project" value="TreeGrafter"/>
</dbReference>
<keyword evidence="3" id="KW-0328">Glycosyltransferase</keyword>
<dbReference type="InterPro" id="IPR050396">
    <property type="entry name" value="Glycosyltr_51/Transpeptidase"/>
</dbReference>
<feature type="domain" description="Glycosyl transferase family 51" evidence="11">
    <location>
        <begin position="47"/>
        <end position="116"/>
    </location>
</feature>
<keyword evidence="6" id="KW-0573">Peptidoglycan synthesis</keyword>
<keyword evidence="7" id="KW-0472">Membrane</keyword>
<dbReference type="GO" id="GO:0008955">
    <property type="term" value="F:peptidoglycan glycosyltransferase activity"/>
    <property type="evidence" value="ECO:0007669"/>
    <property type="project" value="UniProtKB-EC"/>
</dbReference>
<dbReference type="SUPFAM" id="SSF53955">
    <property type="entry name" value="Lysozyme-like"/>
    <property type="match status" value="1"/>
</dbReference>
<dbReference type="EC" id="2.4.99.28" evidence="9"/>
<evidence type="ECO:0000256" key="3">
    <source>
        <dbReference type="ARBA" id="ARBA00022676"/>
    </source>
</evidence>
<keyword evidence="5" id="KW-0133">Cell shape</keyword>
<keyword evidence="4" id="KW-0808">Transferase</keyword>
<evidence type="ECO:0000256" key="10">
    <source>
        <dbReference type="ARBA" id="ARBA00049902"/>
    </source>
</evidence>
<dbReference type="PANTHER" id="PTHR32282">
    <property type="entry name" value="BINDING PROTEIN TRANSPEPTIDASE, PUTATIVE-RELATED"/>
    <property type="match status" value="1"/>
</dbReference>
<evidence type="ECO:0000313" key="12">
    <source>
        <dbReference type="EMBL" id="GAI63932.1"/>
    </source>
</evidence>
<evidence type="ECO:0000256" key="9">
    <source>
        <dbReference type="ARBA" id="ARBA00044770"/>
    </source>
</evidence>
<evidence type="ECO:0000256" key="8">
    <source>
        <dbReference type="ARBA" id="ARBA00023316"/>
    </source>
</evidence>
<organism evidence="12">
    <name type="scientific">marine sediment metagenome</name>
    <dbReference type="NCBI Taxonomy" id="412755"/>
    <lineage>
        <taxon>unclassified sequences</taxon>
        <taxon>metagenomes</taxon>
        <taxon>ecological metagenomes</taxon>
    </lineage>
</organism>
<protein>
    <recommendedName>
        <fullName evidence="9">peptidoglycan glycosyltransferase</fullName>
        <ecNumber evidence="9">2.4.99.28</ecNumber>
    </recommendedName>
</protein>
<sequence>MKIFVISLGIILLVLVLSLYIPFSPELLQPASLVSLRILDRNGYLLREVLSDKEGKSQWVSLEDISPNVILATVAAEDNRFYEHWGIDTRAILRATLQNIRAREVISGASTLTQQV</sequence>
<dbReference type="PANTHER" id="PTHR32282:SF11">
    <property type="entry name" value="PENICILLIN-BINDING PROTEIN 1B"/>
    <property type="match status" value="1"/>
</dbReference>
<dbReference type="GO" id="GO:0071555">
    <property type="term" value="P:cell wall organization"/>
    <property type="evidence" value="ECO:0007669"/>
    <property type="project" value="UniProtKB-KW"/>
</dbReference>
<evidence type="ECO:0000259" key="11">
    <source>
        <dbReference type="Pfam" id="PF00912"/>
    </source>
</evidence>
<dbReference type="Pfam" id="PF00912">
    <property type="entry name" value="Transgly"/>
    <property type="match status" value="1"/>
</dbReference>
<dbReference type="EMBL" id="BARW01000397">
    <property type="protein sequence ID" value="GAI63932.1"/>
    <property type="molecule type" value="Genomic_DNA"/>
</dbReference>
<dbReference type="GO" id="GO:0009252">
    <property type="term" value="P:peptidoglycan biosynthetic process"/>
    <property type="evidence" value="ECO:0007669"/>
    <property type="project" value="UniProtKB-KW"/>
</dbReference>
<dbReference type="InterPro" id="IPR023346">
    <property type="entry name" value="Lysozyme-like_dom_sf"/>
</dbReference>
<evidence type="ECO:0000256" key="5">
    <source>
        <dbReference type="ARBA" id="ARBA00022960"/>
    </source>
</evidence>
<gene>
    <name evidence="12" type="ORF">S12H4_01844</name>
</gene>
<dbReference type="Gene3D" id="1.10.3810.10">
    <property type="entry name" value="Biosynthetic peptidoglycan transglycosylase-like"/>
    <property type="match status" value="1"/>
</dbReference>
<dbReference type="GO" id="GO:0005886">
    <property type="term" value="C:plasma membrane"/>
    <property type="evidence" value="ECO:0007669"/>
    <property type="project" value="UniProtKB-SubCell"/>
</dbReference>
<reference evidence="12" key="1">
    <citation type="journal article" date="2014" name="Front. Microbiol.">
        <title>High frequency of phylogenetically diverse reductive dehalogenase-homologous genes in deep subseafloor sedimentary metagenomes.</title>
        <authorList>
            <person name="Kawai M."/>
            <person name="Futagami T."/>
            <person name="Toyoda A."/>
            <person name="Takaki Y."/>
            <person name="Nishi S."/>
            <person name="Hori S."/>
            <person name="Arai W."/>
            <person name="Tsubouchi T."/>
            <person name="Morono Y."/>
            <person name="Uchiyama I."/>
            <person name="Ito T."/>
            <person name="Fujiyama A."/>
            <person name="Inagaki F."/>
            <person name="Takami H."/>
        </authorList>
    </citation>
    <scope>NUCLEOTIDE SEQUENCE</scope>
    <source>
        <strain evidence="12">Expedition CK06-06</strain>
    </source>
</reference>
<proteinExistence type="predicted"/>
<evidence type="ECO:0000256" key="4">
    <source>
        <dbReference type="ARBA" id="ARBA00022679"/>
    </source>
</evidence>
<evidence type="ECO:0000256" key="1">
    <source>
        <dbReference type="ARBA" id="ARBA00004236"/>
    </source>
</evidence>
<dbReference type="InterPro" id="IPR036950">
    <property type="entry name" value="PBP_transglycosylase"/>
</dbReference>
<accession>X1Q5Y9</accession>
<name>X1Q5Y9_9ZZZZ</name>
<keyword evidence="2" id="KW-1003">Cell membrane</keyword>
<keyword evidence="8" id="KW-0961">Cell wall biogenesis/degradation</keyword>
<feature type="non-terminal residue" evidence="12">
    <location>
        <position position="116"/>
    </location>
</feature>
<comment type="caution">
    <text evidence="12">The sequence shown here is derived from an EMBL/GenBank/DDBJ whole genome shotgun (WGS) entry which is preliminary data.</text>
</comment>
<evidence type="ECO:0000256" key="7">
    <source>
        <dbReference type="ARBA" id="ARBA00023136"/>
    </source>
</evidence>
<evidence type="ECO:0000256" key="2">
    <source>
        <dbReference type="ARBA" id="ARBA00022475"/>
    </source>
</evidence>